<keyword evidence="3" id="KW-1185">Reference proteome</keyword>
<dbReference type="RefSeq" id="WP_128498716.1">
    <property type="nucleotide sequence ID" value="NZ_RZNC01000003.1"/>
</dbReference>
<comment type="caution">
    <text evidence="2">The sequence shown here is derived from an EMBL/GenBank/DDBJ whole genome shotgun (WGS) entry which is preliminary data.</text>
</comment>
<dbReference type="PROSITE" id="PS50093">
    <property type="entry name" value="PKD"/>
    <property type="match status" value="1"/>
</dbReference>
<dbReference type="InterPro" id="IPR000601">
    <property type="entry name" value="PKD_dom"/>
</dbReference>
<dbReference type="GO" id="GO:0005975">
    <property type="term" value="P:carbohydrate metabolic process"/>
    <property type="evidence" value="ECO:0007669"/>
    <property type="project" value="UniProtKB-ARBA"/>
</dbReference>
<organism evidence="2 3">
    <name type="scientific">Labedella populi</name>
    <dbReference type="NCBI Taxonomy" id="2498850"/>
    <lineage>
        <taxon>Bacteria</taxon>
        <taxon>Bacillati</taxon>
        <taxon>Actinomycetota</taxon>
        <taxon>Actinomycetes</taxon>
        <taxon>Micrococcales</taxon>
        <taxon>Microbacteriaceae</taxon>
        <taxon>Labedella</taxon>
    </lineage>
</organism>
<dbReference type="Gene3D" id="2.60.40.10">
    <property type="entry name" value="Immunoglobulins"/>
    <property type="match status" value="1"/>
</dbReference>
<feature type="domain" description="PKD" evidence="1">
    <location>
        <begin position="32"/>
        <end position="84"/>
    </location>
</feature>
<dbReference type="OrthoDB" id="5192284at2"/>
<sequence length="135" mass="14112">MVRGLPANFIAGATAHRQDGTLFDSPVAVRFTPASYNWDWGDGSTEVFSAPGAAWEDLQLARFSETATSHVFEDRGSITIGLTVDYSVEVSLDAGDWITVEGTVAAATTVDAVVVVGKTVLVDGDCKESPSGPGC</sequence>
<name>A0A3S3ZRE9_9MICO</name>
<reference evidence="2 3" key="1">
    <citation type="submission" date="2018-12" db="EMBL/GenBank/DDBJ databases">
        <authorList>
            <person name="Li F."/>
        </authorList>
    </citation>
    <scope>NUCLEOTIDE SEQUENCE [LARGE SCALE GENOMIC DNA]</scope>
    <source>
        <strain evidence="2 3">8H24J-4-2</strain>
    </source>
</reference>
<accession>A0A3S3ZRE9</accession>
<dbReference type="SUPFAM" id="SSF49299">
    <property type="entry name" value="PKD domain"/>
    <property type="match status" value="1"/>
</dbReference>
<dbReference type="InterPro" id="IPR013783">
    <property type="entry name" value="Ig-like_fold"/>
</dbReference>
<protein>
    <recommendedName>
        <fullName evidence="1">PKD domain-containing protein</fullName>
    </recommendedName>
</protein>
<evidence type="ECO:0000259" key="1">
    <source>
        <dbReference type="PROSITE" id="PS50093"/>
    </source>
</evidence>
<gene>
    <name evidence="2" type="ORF">ELQ92_09365</name>
</gene>
<proteinExistence type="predicted"/>
<dbReference type="AlphaFoldDB" id="A0A3S3ZRE9"/>
<dbReference type="EMBL" id="RZNC01000003">
    <property type="protein sequence ID" value="RWZ61220.1"/>
    <property type="molecule type" value="Genomic_DNA"/>
</dbReference>
<dbReference type="InterPro" id="IPR035986">
    <property type="entry name" value="PKD_dom_sf"/>
</dbReference>
<dbReference type="Proteomes" id="UP000288603">
    <property type="component" value="Unassembled WGS sequence"/>
</dbReference>
<evidence type="ECO:0000313" key="3">
    <source>
        <dbReference type="Proteomes" id="UP000288603"/>
    </source>
</evidence>
<evidence type="ECO:0000313" key="2">
    <source>
        <dbReference type="EMBL" id="RWZ61220.1"/>
    </source>
</evidence>